<feature type="region of interest" description="Disordered" evidence="9">
    <location>
        <begin position="876"/>
        <end position="938"/>
    </location>
</feature>
<feature type="repeat" description="Pumilio" evidence="8">
    <location>
        <begin position="805"/>
        <end position="844"/>
    </location>
</feature>
<feature type="compositionally biased region" description="Low complexity" evidence="9">
    <location>
        <begin position="111"/>
        <end position="125"/>
    </location>
</feature>
<dbReference type="GO" id="GO:0003730">
    <property type="term" value="F:mRNA 3'-UTR binding"/>
    <property type="evidence" value="ECO:0007669"/>
    <property type="project" value="TreeGrafter"/>
</dbReference>
<feature type="compositionally biased region" description="Low complexity" evidence="9">
    <location>
        <begin position="242"/>
        <end position="251"/>
    </location>
</feature>
<feature type="compositionally biased region" description="Basic and acidic residues" evidence="9">
    <location>
        <begin position="320"/>
        <end position="331"/>
    </location>
</feature>
<proteinExistence type="inferred from homology"/>
<dbReference type="SMART" id="SM00025">
    <property type="entry name" value="Pumilio"/>
    <property type="match status" value="8"/>
</dbReference>
<dbReference type="EMBL" id="FWEW01001372">
    <property type="protein sequence ID" value="SLM36882.1"/>
    <property type="molecule type" value="Genomic_DNA"/>
</dbReference>
<name>A0A1W5D1N9_9LECA</name>
<dbReference type="InterPro" id="IPR033712">
    <property type="entry name" value="Pumilio_RNA-bd"/>
</dbReference>
<dbReference type="PROSITE" id="PS50303">
    <property type="entry name" value="PUM_HD"/>
    <property type="match status" value="1"/>
</dbReference>
<feature type="region of interest" description="Disordered" evidence="9">
    <location>
        <begin position="1"/>
        <end position="64"/>
    </location>
</feature>
<feature type="repeat" description="Pumilio" evidence="8">
    <location>
        <begin position="730"/>
        <end position="765"/>
    </location>
</feature>
<feature type="repeat" description="Pumilio" evidence="8">
    <location>
        <begin position="694"/>
        <end position="729"/>
    </location>
</feature>
<dbReference type="Gene3D" id="1.25.10.10">
    <property type="entry name" value="Leucine-rich Repeat Variant"/>
    <property type="match status" value="1"/>
</dbReference>
<sequence length="938" mass="102795">MASATRHRFPNFGTAPGNADGEQVRTSHTSTLGQSFASGGTSWKGGIWGNSTIGSGLKGGLNDTGRAQENVSALANNSEAITGSGSLLSSSESDNWSHRQTTPWNAIDDTSPILSSSNKSHSSTSPVRHRNSSQHGPPQKFGENARSSSPYFSMNQQAVNGNGMVNTAPQKGFLDPTSGSFVTSRTFDSGSLSAFSLNGDEENRQQAMSMVFGSSDTGSMPQGSRQMYQQGMRSGHNSAVASRSGSIPPSRSGDEQHSYFGGADVLVNPQASRFGQGSAFPSQRTSHSTQSSTYSSHAGNRRPGGEQTSNNYNVDFITGEFRKMNPGKENDYPPYPSYQSSQEQSSLPYDYSHQLDASAHAWTADEVGYQNGLSSFTPNGIPPAPQNPQYSQSRNIQFGEHSPQSPNGSDTRRSHHSPFYSTGGTPPSGDQYRAPSRGVPNPRAPPGQAALLDRKLRGLQQEQQGYVQPQPNPLQFRAPFAHPYDYNSQNAMRMNPLAQYYPMPPVPNFLPPMVPRGPSRDHDAGQNLRSALLEEFRSNSKTNKRYELKDIYNHIVEFSGDQHGSRFIQQKLETANSDEKDQVFREIQPNSLQLMTDVFGNYVIQKFFEHGNQSQKKILANQMKNHILTLSLQMYGCRVVQKALEHILTDQQASLVKELEQHVLRCVKDQNGNHVVQKAIERVPAEHIQFIINAFTGQVQSLATHPYGCRVIQRMLEHCAEPARTSVLQELHACASSLIVDQYGNYVTQHVIEHGREGDRAKIISLVTSQLLTFSKHKFASNVVEKSIQFGSDEQRQSIVATLAALNDKGESPLQSLMRDQYGNYVIQKLLAQLTGSEYDEFVESIKPQLALLKRFSYGKQIAAIEKVIYNNPTPVPHHHNVSPPTSVAPTPPPLTSDAQSPQSSSLPSTNNSTVDGPVGDRKARAEGTVEIDVATTT</sequence>
<feature type="compositionally biased region" description="Polar residues" evidence="9">
    <location>
        <begin position="269"/>
        <end position="281"/>
    </location>
</feature>
<feature type="compositionally biased region" description="Low complexity" evidence="9">
    <location>
        <begin position="337"/>
        <end position="347"/>
    </location>
</feature>
<dbReference type="SUPFAM" id="SSF48371">
    <property type="entry name" value="ARM repeat"/>
    <property type="match status" value="1"/>
</dbReference>
<dbReference type="PANTHER" id="PTHR12537:SF12">
    <property type="entry name" value="MATERNAL PROTEIN PUMILIO"/>
    <property type="match status" value="1"/>
</dbReference>
<evidence type="ECO:0000256" key="9">
    <source>
        <dbReference type="SAM" id="MobiDB-lite"/>
    </source>
</evidence>
<comment type="subcellular location">
    <subcellularLocation>
        <location evidence="1">Cytoplasm</location>
    </subcellularLocation>
</comment>
<dbReference type="Proteomes" id="UP000192927">
    <property type="component" value="Unassembled WGS sequence"/>
</dbReference>
<comment type="function">
    <text evidence="5">RNA-binding nucleolar protein required for pre-rRNA processing. Involved in production of 18S rRNA and assembly of small ribosomal subunit.</text>
</comment>
<evidence type="ECO:0000256" key="3">
    <source>
        <dbReference type="ARBA" id="ARBA00022737"/>
    </source>
</evidence>
<dbReference type="InterPro" id="IPR001313">
    <property type="entry name" value="Pumilio_RNA-bd_rpt"/>
</dbReference>
<dbReference type="PROSITE" id="PS50302">
    <property type="entry name" value="PUM"/>
    <property type="match status" value="8"/>
</dbReference>
<feature type="compositionally biased region" description="Polar residues" evidence="9">
    <location>
        <begin position="24"/>
        <end position="41"/>
    </location>
</feature>
<accession>A0A1W5D1N9</accession>
<feature type="compositionally biased region" description="Low complexity" evidence="9">
    <location>
        <begin position="282"/>
        <end position="297"/>
    </location>
</feature>
<feature type="compositionally biased region" description="Polar residues" evidence="9">
    <location>
        <begin position="212"/>
        <end position="241"/>
    </location>
</feature>
<reference evidence="12" key="1">
    <citation type="submission" date="2017-03" db="EMBL/GenBank/DDBJ databases">
        <authorList>
            <person name="Sharma R."/>
            <person name="Thines M."/>
        </authorList>
    </citation>
    <scope>NUCLEOTIDE SEQUENCE [LARGE SCALE GENOMIC DNA]</scope>
</reference>
<feature type="compositionally biased region" description="Polar residues" evidence="9">
    <location>
        <begin position="145"/>
        <end position="169"/>
    </location>
</feature>
<evidence type="ECO:0000259" key="10">
    <source>
        <dbReference type="PROSITE" id="PS50303"/>
    </source>
</evidence>
<feature type="compositionally biased region" description="Polar residues" evidence="9">
    <location>
        <begin position="387"/>
        <end position="409"/>
    </location>
</feature>
<dbReference type="FunFam" id="1.25.10.10:FF:000004">
    <property type="entry name" value="Pumilio homolog 1 isoform 2"/>
    <property type="match status" value="1"/>
</dbReference>
<keyword evidence="3" id="KW-0677">Repeat</keyword>
<dbReference type="InterPro" id="IPR033133">
    <property type="entry name" value="PUM-HD"/>
</dbReference>
<dbReference type="CDD" id="cd07920">
    <property type="entry name" value="Pumilio"/>
    <property type="match status" value="1"/>
</dbReference>
<feature type="repeat" description="Pumilio" evidence="8">
    <location>
        <begin position="658"/>
        <end position="693"/>
    </location>
</feature>
<feature type="compositionally biased region" description="Low complexity" evidence="9">
    <location>
        <begin position="83"/>
        <end position="93"/>
    </location>
</feature>
<dbReference type="AlphaFoldDB" id="A0A1W5D1N9"/>
<dbReference type="InterPro" id="IPR011989">
    <property type="entry name" value="ARM-like"/>
</dbReference>
<comment type="similarity">
    <text evidence="6">Belongs to the PUF3 family.</text>
</comment>
<dbReference type="GO" id="GO:0000288">
    <property type="term" value="P:nuclear-transcribed mRNA catabolic process, deadenylation-dependent decay"/>
    <property type="evidence" value="ECO:0007669"/>
    <property type="project" value="TreeGrafter"/>
</dbReference>
<feature type="compositionally biased region" description="Basic and acidic residues" evidence="9">
    <location>
        <begin position="919"/>
        <end position="928"/>
    </location>
</feature>
<feature type="domain" description="PUM-HD" evidence="10">
    <location>
        <begin position="528"/>
        <end position="870"/>
    </location>
</feature>
<evidence type="ECO:0000256" key="7">
    <source>
        <dbReference type="ARBA" id="ARBA00081811"/>
    </source>
</evidence>
<dbReference type="PANTHER" id="PTHR12537">
    <property type="entry name" value="RNA BINDING PROTEIN PUMILIO-RELATED"/>
    <property type="match status" value="1"/>
</dbReference>
<feature type="compositionally biased region" description="Polar residues" evidence="9">
    <location>
        <begin position="898"/>
        <end position="915"/>
    </location>
</feature>
<feature type="region of interest" description="Disordered" evidence="9">
    <location>
        <begin position="373"/>
        <end position="448"/>
    </location>
</feature>
<feature type="repeat" description="Pumilio" evidence="8">
    <location>
        <begin position="766"/>
        <end position="801"/>
    </location>
</feature>
<keyword evidence="4" id="KW-0694">RNA-binding</keyword>
<evidence type="ECO:0000256" key="4">
    <source>
        <dbReference type="ARBA" id="ARBA00022884"/>
    </source>
</evidence>
<dbReference type="Pfam" id="PF00806">
    <property type="entry name" value="PUF"/>
    <property type="match status" value="8"/>
</dbReference>
<feature type="repeat" description="Pumilio" evidence="8">
    <location>
        <begin position="622"/>
        <end position="657"/>
    </location>
</feature>
<evidence type="ECO:0000256" key="2">
    <source>
        <dbReference type="ARBA" id="ARBA00022490"/>
    </source>
</evidence>
<evidence type="ECO:0000313" key="11">
    <source>
        <dbReference type="EMBL" id="SLM36882.1"/>
    </source>
</evidence>
<organism evidence="11 12">
    <name type="scientific">Lasallia pustulata</name>
    <dbReference type="NCBI Taxonomy" id="136370"/>
    <lineage>
        <taxon>Eukaryota</taxon>
        <taxon>Fungi</taxon>
        <taxon>Dikarya</taxon>
        <taxon>Ascomycota</taxon>
        <taxon>Pezizomycotina</taxon>
        <taxon>Lecanoromycetes</taxon>
        <taxon>OSLEUM clade</taxon>
        <taxon>Umbilicariomycetidae</taxon>
        <taxon>Umbilicariales</taxon>
        <taxon>Umbilicariaceae</taxon>
        <taxon>Lasallia</taxon>
    </lineage>
</organism>
<feature type="repeat" description="Pumilio" evidence="8">
    <location>
        <begin position="550"/>
        <end position="585"/>
    </location>
</feature>
<keyword evidence="2" id="KW-0963">Cytoplasm</keyword>
<dbReference type="InterPro" id="IPR016024">
    <property type="entry name" value="ARM-type_fold"/>
</dbReference>
<evidence type="ECO:0000256" key="1">
    <source>
        <dbReference type="ARBA" id="ARBA00004496"/>
    </source>
</evidence>
<feature type="repeat" description="Pumilio" evidence="8">
    <location>
        <begin position="586"/>
        <end position="621"/>
    </location>
</feature>
<protein>
    <recommendedName>
        <fullName evidence="7">Pumilio homology domain family member 3</fullName>
    </recommendedName>
</protein>
<evidence type="ECO:0000256" key="6">
    <source>
        <dbReference type="ARBA" id="ARBA00060736"/>
    </source>
</evidence>
<evidence type="ECO:0000313" key="12">
    <source>
        <dbReference type="Proteomes" id="UP000192927"/>
    </source>
</evidence>
<evidence type="ECO:0000256" key="5">
    <source>
        <dbReference type="ARBA" id="ARBA00024893"/>
    </source>
</evidence>
<dbReference type="GO" id="GO:0005737">
    <property type="term" value="C:cytoplasm"/>
    <property type="evidence" value="ECO:0007669"/>
    <property type="project" value="UniProtKB-SubCell"/>
</dbReference>
<keyword evidence="12" id="KW-1185">Reference proteome</keyword>
<evidence type="ECO:0000256" key="8">
    <source>
        <dbReference type="PROSITE-ProRule" id="PRU00317"/>
    </source>
</evidence>
<feature type="region of interest" description="Disordered" evidence="9">
    <location>
        <begin position="83"/>
        <end position="171"/>
    </location>
</feature>
<feature type="region of interest" description="Disordered" evidence="9">
    <location>
        <begin position="212"/>
        <end position="347"/>
    </location>
</feature>